<dbReference type="PANTHER" id="PTHR43725">
    <property type="entry name" value="UDP-GLUCOSE 4-EPIMERASE"/>
    <property type="match status" value="1"/>
</dbReference>
<comment type="catalytic activity">
    <reaction evidence="1">
        <text>UDP-alpha-D-glucose = UDP-alpha-D-galactose</text>
        <dbReference type="Rhea" id="RHEA:22168"/>
        <dbReference type="ChEBI" id="CHEBI:58885"/>
        <dbReference type="ChEBI" id="CHEBI:66914"/>
        <dbReference type="EC" id="5.1.3.2"/>
    </reaction>
</comment>
<evidence type="ECO:0000256" key="2">
    <source>
        <dbReference type="ARBA" id="ARBA00001911"/>
    </source>
</evidence>
<evidence type="ECO:0000313" key="9">
    <source>
        <dbReference type="EMBL" id="MBD8007548.1"/>
    </source>
</evidence>
<dbReference type="Pfam" id="PF13460">
    <property type="entry name" value="NAD_binding_10"/>
    <property type="match status" value="1"/>
</dbReference>
<evidence type="ECO:0000256" key="1">
    <source>
        <dbReference type="ARBA" id="ARBA00000083"/>
    </source>
</evidence>
<evidence type="ECO:0000259" key="8">
    <source>
        <dbReference type="Pfam" id="PF13460"/>
    </source>
</evidence>
<reference evidence="9 10" key="1">
    <citation type="submission" date="2020-08" db="EMBL/GenBank/DDBJ databases">
        <title>A Genomic Blueprint of the Chicken Gut Microbiome.</title>
        <authorList>
            <person name="Gilroy R."/>
            <person name="Ravi A."/>
            <person name="Getino M."/>
            <person name="Pursley I."/>
            <person name="Horton D.L."/>
            <person name="Alikhan N.-F."/>
            <person name="Baker D."/>
            <person name="Gharbi K."/>
            <person name="Hall N."/>
            <person name="Watson M."/>
            <person name="Adriaenssens E.M."/>
            <person name="Foster-Nyarko E."/>
            <person name="Jarju S."/>
            <person name="Secka A."/>
            <person name="Antonio M."/>
            <person name="Oren A."/>
            <person name="Chaudhuri R."/>
            <person name="La Ragione R.M."/>
            <person name="Hildebrand F."/>
            <person name="Pallen M.J."/>
        </authorList>
    </citation>
    <scope>NUCLEOTIDE SEQUENCE [LARGE SCALE GENOMIC DNA]</scope>
    <source>
        <strain evidence="9 10">Sa1BUA2</strain>
    </source>
</reference>
<keyword evidence="7" id="KW-0413">Isomerase</keyword>
<sequence>MKTALVLGGTRFFGVKLVQSLLDKGVSVTIATRGNTPIPFPEVDSIQFDRNNVESFQSAFEGRQWDAVFDQICYSSNDACNAIDVFENKTKKYIFTSTLSVYDLHDRELNEDDFDPYSYPIKLGETDDFTYQEGKRQAEAVLFQKASFPVVAVRFPIVLGENDYTKRMVYYINKVIAEETIYLRNLEADISFINEDEAGKFLSWIGSTDFQGPINACTNGTVTLREFLTYIEEATGKKAKVEISQDDEKETPYAISSTWTLSNRKASDLGFQFENMHEWLPELIKKSIQ</sequence>
<feature type="domain" description="NAD(P)-binding" evidence="8">
    <location>
        <begin position="8"/>
        <end position="159"/>
    </location>
</feature>
<dbReference type="EC" id="5.1.3.2" evidence="4"/>
<evidence type="ECO:0000313" key="10">
    <source>
        <dbReference type="Proteomes" id="UP000648182"/>
    </source>
</evidence>
<dbReference type="Gene3D" id="3.40.50.720">
    <property type="entry name" value="NAD(P)-binding Rossmann-like Domain"/>
    <property type="match status" value="1"/>
</dbReference>
<name>A0ABR8VS29_9BACI</name>
<evidence type="ECO:0000256" key="5">
    <source>
        <dbReference type="ARBA" id="ARBA00018569"/>
    </source>
</evidence>
<protein>
    <recommendedName>
        <fullName evidence="5">UDP-glucose 4-epimerase</fullName>
        <ecNumber evidence="4">5.1.3.2</ecNumber>
    </recommendedName>
</protein>
<evidence type="ECO:0000256" key="7">
    <source>
        <dbReference type="ARBA" id="ARBA00023235"/>
    </source>
</evidence>
<dbReference type="SUPFAM" id="SSF51735">
    <property type="entry name" value="NAD(P)-binding Rossmann-fold domains"/>
    <property type="match status" value="1"/>
</dbReference>
<comment type="caution">
    <text evidence="9">The sequence shown here is derived from an EMBL/GenBank/DDBJ whole genome shotgun (WGS) entry which is preliminary data.</text>
</comment>
<dbReference type="InterPro" id="IPR016040">
    <property type="entry name" value="NAD(P)-bd_dom"/>
</dbReference>
<dbReference type="EMBL" id="JACSPV010000066">
    <property type="protein sequence ID" value="MBD8007548.1"/>
    <property type="molecule type" value="Genomic_DNA"/>
</dbReference>
<dbReference type="PANTHER" id="PTHR43725:SF47">
    <property type="entry name" value="UDP-GLUCOSE 4-EPIMERASE"/>
    <property type="match status" value="1"/>
</dbReference>
<comment type="cofactor">
    <cofactor evidence="2">
        <name>NAD(+)</name>
        <dbReference type="ChEBI" id="CHEBI:57540"/>
    </cofactor>
</comment>
<dbReference type="InterPro" id="IPR036291">
    <property type="entry name" value="NAD(P)-bd_dom_sf"/>
</dbReference>
<evidence type="ECO:0000256" key="3">
    <source>
        <dbReference type="ARBA" id="ARBA00007637"/>
    </source>
</evidence>
<gene>
    <name evidence="9" type="ORF">H9631_21130</name>
</gene>
<evidence type="ECO:0000256" key="6">
    <source>
        <dbReference type="ARBA" id="ARBA00023027"/>
    </source>
</evidence>
<accession>A0ABR8VS29</accession>
<dbReference type="Proteomes" id="UP000648182">
    <property type="component" value="Unassembled WGS sequence"/>
</dbReference>
<dbReference type="RefSeq" id="WP_191816273.1">
    <property type="nucleotide sequence ID" value="NZ_JACSPV010000066.1"/>
</dbReference>
<keyword evidence="6" id="KW-0520">NAD</keyword>
<comment type="similarity">
    <text evidence="3">Belongs to the NAD(P)-dependent epimerase/dehydratase family.</text>
</comment>
<proteinExistence type="inferred from homology"/>
<evidence type="ECO:0000256" key="4">
    <source>
        <dbReference type="ARBA" id="ARBA00013189"/>
    </source>
</evidence>
<keyword evidence="10" id="KW-1185">Reference proteome</keyword>
<organism evidence="9 10">
    <name type="scientific">Bacillus norwichensis</name>
    <dbReference type="NCBI Taxonomy" id="2762217"/>
    <lineage>
        <taxon>Bacteria</taxon>
        <taxon>Bacillati</taxon>
        <taxon>Bacillota</taxon>
        <taxon>Bacilli</taxon>
        <taxon>Bacillales</taxon>
        <taxon>Bacillaceae</taxon>
        <taxon>Bacillus</taxon>
    </lineage>
</organism>